<organism evidence="2 3">
    <name type="scientific">Ceratodon purpureus</name>
    <name type="common">Fire moss</name>
    <name type="synonym">Dicranum purpureum</name>
    <dbReference type="NCBI Taxonomy" id="3225"/>
    <lineage>
        <taxon>Eukaryota</taxon>
        <taxon>Viridiplantae</taxon>
        <taxon>Streptophyta</taxon>
        <taxon>Embryophyta</taxon>
        <taxon>Bryophyta</taxon>
        <taxon>Bryophytina</taxon>
        <taxon>Bryopsida</taxon>
        <taxon>Dicranidae</taxon>
        <taxon>Pseudoditrichales</taxon>
        <taxon>Ditrichaceae</taxon>
        <taxon>Ceratodon</taxon>
    </lineage>
</organism>
<comment type="caution">
    <text evidence="2">The sequence shown here is derived from an EMBL/GenBank/DDBJ whole genome shotgun (WGS) entry which is preliminary data.</text>
</comment>
<feature type="compositionally biased region" description="Basic and acidic residues" evidence="1">
    <location>
        <begin position="81"/>
        <end position="94"/>
    </location>
</feature>
<proteinExistence type="predicted"/>
<feature type="region of interest" description="Disordered" evidence="1">
    <location>
        <begin position="81"/>
        <end position="151"/>
    </location>
</feature>
<reference evidence="2" key="1">
    <citation type="submission" date="2020-06" db="EMBL/GenBank/DDBJ databases">
        <title>WGS assembly of Ceratodon purpureus strain R40.</title>
        <authorList>
            <person name="Carey S.B."/>
            <person name="Jenkins J."/>
            <person name="Shu S."/>
            <person name="Lovell J.T."/>
            <person name="Sreedasyam A."/>
            <person name="Maumus F."/>
            <person name="Tiley G.P."/>
            <person name="Fernandez-Pozo N."/>
            <person name="Barry K."/>
            <person name="Chen C."/>
            <person name="Wang M."/>
            <person name="Lipzen A."/>
            <person name="Daum C."/>
            <person name="Saski C.A."/>
            <person name="Payton A.C."/>
            <person name="Mcbreen J.C."/>
            <person name="Conrad R.E."/>
            <person name="Kollar L.M."/>
            <person name="Olsson S."/>
            <person name="Huttunen S."/>
            <person name="Landis J.B."/>
            <person name="Wickett N.J."/>
            <person name="Johnson M.G."/>
            <person name="Rensing S.A."/>
            <person name="Grimwood J."/>
            <person name="Schmutz J."/>
            <person name="Mcdaniel S.F."/>
        </authorList>
    </citation>
    <scope>NUCLEOTIDE SEQUENCE</scope>
    <source>
        <strain evidence="2">R40</strain>
    </source>
</reference>
<sequence length="151" mass="17480">MARKSKKMVEGSKKVVEVSKERSERSKERARGSNEEVDEFKGTEEGSKEKKKVSTRVEIPEPLAMDFQYRPLSMRPIHRTVSDLHQRLDKNMKDMKRKKSDKVHDVDQYYNLKKKKKEGAKKDKGSFSGKRRRVAKAVEDMVGSPVASPER</sequence>
<keyword evidence="3" id="KW-1185">Reference proteome</keyword>
<evidence type="ECO:0000256" key="1">
    <source>
        <dbReference type="SAM" id="MobiDB-lite"/>
    </source>
</evidence>
<accession>A0A8T0IEN1</accession>
<protein>
    <submittedName>
        <fullName evidence="2">Uncharacterized protein</fullName>
    </submittedName>
</protein>
<feature type="compositionally biased region" description="Basic and acidic residues" evidence="1">
    <location>
        <begin position="7"/>
        <end position="48"/>
    </location>
</feature>
<dbReference type="EMBL" id="CM026424">
    <property type="protein sequence ID" value="KAG0581341.1"/>
    <property type="molecule type" value="Genomic_DNA"/>
</dbReference>
<dbReference type="Proteomes" id="UP000822688">
    <property type="component" value="Chromosome 4"/>
</dbReference>
<evidence type="ECO:0000313" key="3">
    <source>
        <dbReference type="Proteomes" id="UP000822688"/>
    </source>
</evidence>
<evidence type="ECO:0000313" key="2">
    <source>
        <dbReference type="EMBL" id="KAG0581341.1"/>
    </source>
</evidence>
<feature type="region of interest" description="Disordered" evidence="1">
    <location>
        <begin position="1"/>
        <end position="57"/>
    </location>
</feature>
<dbReference type="AlphaFoldDB" id="A0A8T0IEN1"/>
<gene>
    <name evidence="2" type="ORF">KC19_4G243700</name>
</gene>
<name>A0A8T0IEN1_CERPU</name>